<dbReference type="RefSeq" id="WP_015987339.1">
    <property type="nucleotide sequence ID" value="NZ_CP015508.1"/>
</dbReference>
<dbReference type="Pfam" id="PF13443">
    <property type="entry name" value="HTH_26"/>
    <property type="match status" value="1"/>
</dbReference>
<dbReference type="InterPro" id="IPR010982">
    <property type="entry name" value="Lambda_DNA-bd_dom_sf"/>
</dbReference>
<gene>
    <name evidence="1" type="ORF">A8L61_10345</name>
</gene>
<protein>
    <submittedName>
        <fullName evidence="1">XRE family transcriptional regulator</fullName>
    </submittedName>
</protein>
<accession>A0A3T1YK11</accession>
<name>A0A3T1YK11_LISMN</name>
<dbReference type="InterPro" id="IPR001387">
    <property type="entry name" value="Cro/C1-type_HTH"/>
</dbReference>
<reference evidence="1 2" key="1">
    <citation type="submission" date="2018-06" db="EMBL/GenBank/DDBJ databases">
        <authorList>
            <consortium name="PulseNet: The National Subtyping Network for Foodborne Disease Surveillance"/>
            <person name="Tarr C.L."/>
            <person name="Trees E."/>
            <person name="Katz L.S."/>
            <person name="Carleton-Romer H.A."/>
            <person name="Stroika S."/>
            <person name="Kucerova Z."/>
            <person name="Roache K.F."/>
            <person name="Sabol A.L."/>
            <person name="Besser J."/>
            <person name="Gerner-Smidt P."/>
        </authorList>
    </citation>
    <scope>NUCLEOTIDE SEQUENCE [LARGE SCALE GENOMIC DNA]</scope>
    <source>
        <strain evidence="1 2">PNUSAL002180</strain>
    </source>
</reference>
<dbReference type="SUPFAM" id="SSF47413">
    <property type="entry name" value="lambda repressor-like DNA-binding domains"/>
    <property type="match status" value="1"/>
</dbReference>
<evidence type="ECO:0000313" key="2">
    <source>
        <dbReference type="Proteomes" id="UP000358545"/>
    </source>
</evidence>
<dbReference type="GO" id="GO:0003677">
    <property type="term" value="F:DNA binding"/>
    <property type="evidence" value="ECO:0007669"/>
    <property type="project" value="InterPro"/>
</dbReference>
<proteinExistence type="predicted"/>
<dbReference type="PROSITE" id="PS50943">
    <property type="entry name" value="HTH_CROC1"/>
    <property type="match status" value="1"/>
</dbReference>
<sequence length="73" mass="8454">MAGFIKKYLESKDWTIYQLGNATRLAHQTIRSADSKTVDQISAKNVRLIAEVFKCTPGELLDEFYKIEEEIMR</sequence>
<comment type="caution">
    <text evidence="1">The sequence shown here is derived from an EMBL/GenBank/DDBJ whole genome shotgun (WGS) entry which is preliminary data.</text>
</comment>
<dbReference type="Proteomes" id="UP000358545">
    <property type="component" value="Unassembled WGS sequence"/>
</dbReference>
<organism evidence="1 2">
    <name type="scientific">Listeria monocytogenes</name>
    <dbReference type="NCBI Taxonomy" id="1639"/>
    <lineage>
        <taxon>Bacteria</taxon>
        <taxon>Bacillati</taxon>
        <taxon>Bacillota</taxon>
        <taxon>Bacilli</taxon>
        <taxon>Bacillales</taxon>
        <taxon>Listeriaceae</taxon>
        <taxon>Listeria</taxon>
    </lineage>
</organism>
<dbReference type="AlphaFoldDB" id="A0A3T1YK11"/>
<dbReference type="EMBL" id="AABAGT010000014">
    <property type="protein sequence ID" value="EAG0867675.1"/>
    <property type="molecule type" value="Genomic_DNA"/>
</dbReference>
<dbReference type="Gene3D" id="1.10.260.40">
    <property type="entry name" value="lambda repressor-like DNA-binding domains"/>
    <property type="match status" value="1"/>
</dbReference>
<evidence type="ECO:0000313" key="1">
    <source>
        <dbReference type="EMBL" id="EAG0867675.1"/>
    </source>
</evidence>